<dbReference type="AlphaFoldDB" id="A0A7M4FG29"/>
<dbReference type="InterPro" id="IPR036179">
    <property type="entry name" value="Ig-like_dom_sf"/>
</dbReference>
<feature type="transmembrane region" description="Helical" evidence="7">
    <location>
        <begin position="137"/>
        <end position="157"/>
    </location>
</feature>
<evidence type="ECO:0000256" key="7">
    <source>
        <dbReference type="SAM" id="Phobius"/>
    </source>
</evidence>
<evidence type="ECO:0000256" key="4">
    <source>
        <dbReference type="ARBA" id="ARBA00023157"/>
    </source>
</evidence>
<keyword evidence="7" id="KW-1133">Transmembrane helix</keyword>
<dbReference type="GeneTree" id="ENSGT01040000241275"/>
<dbReference type="GO" id="GO:1903037">
    <property type="term" value="P:regulation of leukocyte cell-cell adhesion"/>
    <property type="evidence" value="ECO:0007669"/>
    <property type="project" value="UniProtKB-ARBA"/>
</dbReference>
<keyword evidence="7" id="KW-0812">Transmembrane</keyword>
<evidence type="ECO:0000256" key="3">
    <source>
        <dbReference type="ARBA" id="ARBA00023136"/>
    </source>
</evidence>
<dbReference type="Gene3D" id="2.60.40.10">
    <property type="entry name" value="Immunoglobulins"/>
    <property type="match status" value="1"/>
</dbReference>
<keyword evidence="6" id="KW-0393">Immunoglobulin domain</keyword>
<dbReference type="PROSITE" id="PS50835">
    <property type="entry name" value="IG_LIKE"/>
    <property type="match status" value="1"/>
</dbReference>
<evidence type="ECO:0000256" key="5">
    <source>
        <dbReference type="ARBA" id="ARBA00023180"/>
    </source>
</evidence>
<dbReference type="InterPro" id="IPR013783">
    <property type="entry name" value="Ig-like_fold"/>
</dbReference>
<dbReference type="GO" id="GO:0001817">
    <property type="term" value="P:regulation of cytokine production"/>
    <property type="evidence" value="ECO:0007669"/>
    <property type="project" value="TreeGrafter"/>
</dbReference>
<sequence length="185" mass="21092">HPTSFLRIFLLTLSTFFTLSIFIITVVPQPTLCQAINGDTAILPCANQTSEKLNMKKYSVYWQVESSVVHFFHNGAESLNNQLKRYQNRTRLFLDQLEHGNFSLILSQVQHGDEAVYTCIYRNGETRAIGKHASKLIIKRITVPAATTSFLLLLLIWHTCVHTSSSEWAATGVLQWTKELLHKYP</sequence>
<reference evidence="9" key="1">
    <citation type="submission" date="2025-08" db="UniProtKB">
        <authorList>
            <consortium name="Ensembl"/>
        </authorList>
    </citation>
    <scope>IDENTIFICATION</scope>
</reference>
<dbReference type="SUPFAM" id="SSF48726">
    <property type="entry name" value="Immunoglobulin"/>
    <property type="match status" value="1"/>
</dbReference>
<dbReference type="GO" id="GO:0050863">
    <property type="term" value="P:regulation of T cell activation"/>
    <property type="evidence" value="ECO:0007669"/>
    <property type="project" value="UniProtKB-ARBA"/>
</dbReference>
<dbReference type="Pfam" id="PF07686">
    <property type="entry name" value="V-set"/>
    <property type="match status" value="1"/>
</dbReference>
<keyword evidence="2" id="KW-0732">Signal</keyword>
<evidence type="ECO:0000259" key="8">
    <source>
        <dbReference type="PROSITE" id="PS50835"/>
    </source>
</evidence>
<comment type="subcellular location">
    <subcellularLocation>
        <location evidence="1">Membrane</location>
    </subcellularLocation>
</comment>
<name>A0A7M4FG29_CROPO</name>
<feature type="transmembrane region" description="Helical" evidence="7">
    <location>
        <begin position="6"/>
        <end position="27"/>
    </location>
</feature>
<dbReference type="OMA" id="AILPCAN"/>
<evidence type="ECO:0000256" key="6">
    <source>
        <dbReference type="ARBA" id="ARBA00023319"/>
    </source>
</evidence>
<keyword evidence="3 7" id="KW-0472">Membrane</keyword>
<keyword evidence="4" id="KW-1015">Disulfide bond</keyword>
<protein>
    <recommendedName>
        <fullName evidence="8">Ig-like domain-containing protein</fullName>
    </recommendedName>
</protein>
<accession>A0A7M4FG29</accession>
<keyword evidence="5" id="KW-0325">Glycoprotein</keyword>
<feature type="domain" description="Ig-like" evidence="8">
    <location>
        <begin position="28"/>
        <end position="130"/>
    </location>
</feature>
<evidence type="ECO:0000313" key="10">
    <source>
        <dbReference type="Proteomes" id="UP000594220"/>
    </source>
</evidence>
<organism evidence="9 10">
    <name type="scientific">Crocodylus porosus</name>
    <name type="common">Saltwater crocodile</name>
    <name type="synonym">Estuarine crocodile</name>
    <dbReference type="NCBI Taxonomy" id="8502"/>
    <lineage>
        <taxon>Eukaryota</taxon>
        <taxon>Metazoa</taxon>
        <taxon>Chordata</taxon>
        <taxon>Craniata</taxon>
        <taxon>Vertebrata</taxon>
        <taxon>Euteleostomi</taxon>
        <taxon>Archelosauria</taxon>
        <taxon>Archosauria</taxon>
        <taxon>Crocodylia</taxon>
        <taxon>Longirostres</taxon>
        <taxon>Crocodylidae</taxon>
        <taxon>Crocodylus</taxon>
    </lineage>
</organism>
<dbReference type="InterPro" id="IPR050504">
    <property type="entry name" value="IgSF_BTN/MOG"/>
</dbReference>
<evidence type="ECO:0000256" key="2">
    <source>
        <dbReference type="ARBA" id="ARBA00022729"/>
    </source>
</evidence>
<proteinExistence type="predicted"/>
<dbReference type="GO" id="GO:0050852">
    <property type="term" value="P:T cell receptor signaling pathway"/>
    <property type="evidence" value="ECO:0007669"/>
    <property type="project" value="TreeGrafter"/>
</dbReference>
<keyword evidence="10" id="KW-1185">Reference proteome</keyword>
<dbReference type="Ensembl" id="ENSCPRT00005027781.1">
    <property type="protein sequence ID" value="ENSCPRP00005023796.1"/>
    <property type="gene ID" value="ENSCPRG00005016512.1"/>
</dbReference>
<evidence type="ECO:0000256" key="1">
    <source>
        <dbReference type="ARBA" id="ARBA00004370"/>
    </source>
</evidence>
<evidence type="ECO:0000313" key="9">
    <source>
        <dbReference type="Ensembl" id="ENSCPRP00005023796.1"/>
    </source>
</evidence>
<dbReference type="PANTHER" id="PTHR24100">
    <property type="entry name" value="BUTYROPHILIN"/>
    <property type="match status" value="1"/>
</dbReference>
<reference evidence="9" key="2">
    <citation type="submission" date="2025-09" db="UniProtKB">
        <authorList>
            <consortium name="Ensembl"/>
        </authorList>
    </citation>
    <scope>IDENTIFICATION</scope>
</reference>
<dbReference type="FunFam" id="2.60.40.10:FF:000142">
    <property type="entry name" value="V-set domain-containing T-cell activation inhibitor 1"/>
    <property type="match status" value="1"/>
</dbReference>
<dbReference type="GO" id="GO:0005102">
    <property type="term" value="F:signaling receptor binding"/>
    <property type="evidence" value="ECO:0007669"/>
    <property type="project" value="TreeGrafter"/>
</dbReference>
<dbReference type="InterPro" id="IPR013106">
    <property type="entry name" value="Ig_V-set"/>
</dbReference>
<dbReference type="PANTHER" id="PTHR24100:SF148">
    <property type="entry name" value="SELECTION AND UPKEEP OF INTRAEPITHELIAL T-CELLS PROTEIN 10-RELATED"/>
    <property type="match status" value="1"/>
</dbReference>
<dbReference type="InterPro" id="IPR007110">
    <property type="entry name" value="Ig-like_dom"/>
</dbReference>
<dbReference type="GO" id="GO:0009897">
    <property type="term" value="C:external side of plasma membrane"/>
    <property type="evidence" value="ECO:0007669"/>
    <property type="project" value="TreeGrafter"/>
</dbReference>
<dbReference type="Proteomes" id="UP000594220">
    <property type="component" value="Unplaced"/>
</dbReference>